<accession>A0A7W5DT90</accession>
<reference evidence="1 2" key="1">
    <citation type="submission" date="2020-08" db="EMBL/GenBank/DDBJ databases">
        <title>Genomic Encyclopedia of Type Strains, Phase IV (KMG-IV): sequencing the most valuable type-strain genomes for metagenomic binning, comparative biology and taxonomic classification.</title>
        <authorList>
            <person name="Goeker M."/>
        </authorList>
    </citation>
    <scope>NUCLEOTIDE SEQUENCE [LARGE SCALE GENOMIC DNA]</scope>
    <source>
        <strain evidence="1 2">DSM 27471</strain>
    </source>
</reference>
<sequence length="36" mass="4263">MNTRFLCQLKIDIFFDHKSSTRETAKTVTYITLLNL</sequence>
<keyword evidence="2" id="KW-1185">Reference proteome</keyword>
<protein>
    <submittedName>
        <fullName evidence="1">Uncharacterized protein</fullName>
    </submittedName>
</protein>
<evidence type="ECO:0000313" key="2">
    <source>
        <dbReference type="Proteomes" id="UP000544222"/>
    </source>
</evidence>
<name>A0A7W5DT90_9PORP</name>
<dbReference type="EMBL" id="JACHYB010000002">
    <property type="protein sequence ID" value="MBB3188669.1"/>
    <property type="molecule type" value="Genomic_DNA"/>
</dbReference>
<dbReference type="Proteomes" id="UP000544222">
    <property type="component" value="Unassembled WGS sequence"/>
</dbReference>
<evidence type="ECO:0000313" key="1">
    <source>
        <dbReference type="EMBL" id="MBB3188669.1"/>
    </source>
</evidence>
<comment type="caution">
    <text evidence="1">The sequence shown here is derived from an EMBL/GenBank/DDBJ whole genome shotgun (WGS) entry which is preliminary data.</text>
</comment>
<dbReference type="AlphaFoldDB" id="A0A7W5DT90"/>
<organism evidence="1 2">
    <name type="scientific">Microbacter margulisiae</name>
    <dbReference type="NCBI Taxonomy" id="1350067"/>
    <lineage>
        <taxon>Bacteria</taxon>
        <taxon>Pseudomonadati</taxon>
        <taxon>Bacteroidota</taxon>
        <taxon>Bacteroidia</taxon>
        <taxon>Bacteroidales</taxon>
        <taxon>Porphyromonadaceae</taxon>
        <taxon>Microbacter</taxon>
    </lineage>
</organism>
<gene>
    <name evidence="1" type="ORF">FHX64_002867</name>
</gene>
<proteinExistence type="predicted"/>